<proteinExistence type="predicted"/>
<gene>
    <name evidence="1" type="ORF">A3B32_02370</name>
</gene>
<dbReference type="Gene3D" id="3.30.420.140">
    <property type="entry name" value="YqgF/RNase H-like domain"/>
    <property type="match status" value="1"/>
</dbReference>
<dbReference type="InterPro" id="IPR012337">
    <property type="entry name" value="RNaseH-like_sf"/>
</dbReference>
<protein>
    <recommendedName>
        <fullName evidence="3">YqgF/RNase H-like domain-containing protein</fullName>
    </recommendedName>
</protein>
<dbReference type="SUPFAM" id="SSF53098">
    <property type="entry name" value="Ribonuclease H-like"/>
    <property type="match status" value="1"/>
</dbReference>
<organism evidence="1 2">
    <name type="scientific">Candidatus Uhrbacteria bacterium RIFCSPLOWO2_01_FULL_53_9</name>
    <dbReference type="NCBI Taxonomy" id="1802403"/>
    <lineage>
        <taxon>Bacteria</taxon>
        <taxon>Candidatus Uhriibacteriota</taxon>
    </lineage>
</organism>
<dbReference type="EMBL" id="MGEL01000008">
    <property type="protein sequence ID" value="OGL83463.1"/>
    <property type="molecule type" value="Genomic_DNA"/>
</dbReference>
<comment type="caution">
    <text evidence="1">The sequence shown here is derived from an EMBL/GenBank/DDBJ whole genome shotgun (WGS) entry which is preliminary data.</text>
</comment>
<evidence type="ECO:0008006" key="3">
    <source>
        <dbReference type="Google" id="ProtNLM"/>
    </source>
</evidence>
<feature type="non-terminal residue" evidence="1">
    <location>
        <position position="1"/>
    </location>
</feature>
<dbReference type="InterPro" id="IPR037027">
    <property type="entry name" value="YqgF/RNaseH-like_dom_sf"/>
</dbReference>
<evidence type="ECO:0000313" key="2">
    <source>
        <dbReference type="Proteomes" id="UP000176932"/>
    </source>
</evidence>
<accession>A0A1F7UYY7</accession>
<dbReference type="Pfam" id="PF03652">
    <property type="entry name" value="RuvX"/>
    <property type="match status" value="1"/>
</dbReference>
<evidence type="ECO:0000313" key="1">
    <source>
        <dbReference type="EMBL" id="OGL83463.1"/>
    </source>
</evidence>
<sequence>VAVPIDTVELHGNDPVKVVWGMIERDGYDHVVVGAPSDPTSKLHQAVVAFAKQLRNVSGITVTLVDEHLTTNIADQLAREHGGASHDDSLAAMLIVEEFLHEIASRFTKASRDKSQRSQ</sequence>
<reference evidence="1 2" key="1">
    <citation type="journal article" date="2016" name="Nat. Commun.">
        <title>Thousands of microbial genomes shed light on interconnected biogeochemical processes in an aquifer system.</title>
        <authorList>
            <person name="Anantharaman K."/>
            <person name="Brown C.T."/>
            <person name="Hug L.A."/>
            <person name="Sharon I."/>
            <person name="Castelle C.J."/>
            <person name="Probst A.J."/>
            <person name="Thomas B.C."/>
            <person name="Singh A."/>
            <person name="Wilkins M.J."/>
            <person name="Karaoz U."/>
            <person name="Brodie E.L."/>
            <person name="Williams K.H."/>
            <person name="Hubbard S.S."/>
            <person name="Banfield J.F."/>
        </authorList>
    </citation>
    <scope>NUCLEOTIDE SEQUENCE [LARGE SCALE GENOMIC DNA]</scope>
</reference>
<dbReference type="InterPro" id="IPR005227">
    <property type="entry name" value="YqgF"/>
</dbReference>
<dbReference type="GO" id="GO:0006364">
    <property type="term" value="P:rRNA processing"/>
    <property type="evidence" value="ECO:0007669"/>
    <property type="project" value="InterPro"/>
</dbReference>
<dbReference type="AlphaFoldDB" id="A0A1F7UYY7"/>
<dbReference type="Proteomes" id="UP000176932">
    <property type="component" value="Unassembled WGS sequence"/>
</dbReference>
<name>A0A1F7UYY7_9BACT</name>